<dbReference type="Pfam" id="PF00078">
    <property type="entry name" value="RVT_1"/>
    <property type="match status" value="1"/>
</dbReference>
<dbReference type="InterPro" id="IPR054347">
    <property type="entry name" value="TOTE_primase"/>
</dbReference>
<dbReference type="InterPro" id="IPR051083">
    <property type="entry name" value="GrpII_Intron_Splice-Mob/Def"/>
</dbReference>
<dbReference type="PANTHER" id="PTHR34047:SF8">
    <property type="entry name" value="PROTEIN YKFC"/>
    <property type="match status" value="1"/>
</dbReference>
<protein>
    <recommendedName>
        <fullName evidence="2">Reverse transcriptase domain-containing protein</fullName>
    </recommendedName>
</protein>
<dbReference type="PROSITE" id="PS50878">
    <property type="entry name" value="RT_POL"/>
    <property type="match status" value="1"/>
</dbReference>
<dbReference type="Pfam" id="PF22548">
    <property type="entry name" value="AEP-TOTE"/>
    <property type="match status" value="1"/>
</dbReference>
<feature type="domain" description="Reverse transcriptase" evidence="2">
    <location>
        <begin position="420"/>
        <end position="684"/>
    </location>
</feature>
<name>A0AA45A8Z2_9VIBR</name>
<reference evidence="3 4" key="1">
    <citation type="journal article" date="2018" name="Nature">
        <title>A major lineage of non-tailed dsDNA viruses as unrecognized killers of marine bacteria.</title>
        <authorList>
            <person name="Kauffman K.M."/>
            <person name="Hussain F.A."/>
            <person name="Yang J."/>
            <person name="Arevalo P."/>
            <person name="Brown J.M."/>
            <person name="Chang W.K."/>
            <person name="VanInsberghe D."/>
            <person name="Elsherbini J."/>
            <person name="Sharma R.S."/>
            <person name="Cutler M.B."/>
            <person name="Kelly L."/>
            <person name="Polz M.F."/>
        </authorList>
    </citation>
    <scope>NUCLEOTIDE SEQUENCE [LARGE SCALE GENOMIC DNA]</scope>
    <source>
        <strain evidence="3 4">10N.286.55.E1</strain>
    </source>
</reference>
<dbReference type="CDD" id="cd01646">
    <property type="entry name" value="RT_Bac_retron_I"/>
    <property type="match status" value="1"/>
</dbReference>
<organism evidence="3 4">
    <name type="scientific">Vibrio lentus</name>
    <dbReference type="NCBI Taxonomy" id="136468"/>
    <lineage>
        <taxon>Bacteria</taxon>
        <taxon>Pseudomonadati</taxon>
        <taxon>Pseudomonadota</taxon>
        <taxon>Gammaproteobacteria</taxon>
        <taxon>Vibrionales</taxon>
        <taxon>Vibrionaceae</taxon>
        <taxon>Vibrio</taxon>
    </lineage>
</organism>
<evidence type="ECO:0000259" key="2">
    <source>
        <dbReference type="PROSITE" id="PS50878"/>
    </source>
</evidence>
<evidence type="ECO:0000313" key="3">
    <source>
        <dbReference type="EMBL" id="PME29491.1"/>
    </source>
</evidence>
<dbReference type="RefSeq" id="WP_102336646.1">
    <property type="nucleotide sequence ID" value="NZ_JAAHTI010000001.1"/>
</dbReference>
<comment type="caution">
    <text evidence="3">The sequence shown here is derived from an EMBL/GenBank/DDBJ whole genome shotgun (WGS) entry which is preliminary data.</text>
</comment>
<dbReference type="Proteomes" id="UP000239763">
    <property type="component" value="Unassembled WGS sequence"/>
</dbReference>
<evidence type="ECO:0000256" key="1">
    <source>
        <dbReference type="ARBA" id="ARBA00034120"/>
    </source>
</evidence>
<comment type="similarity">
    <text evidence="1">Belongs to the bacterial reverse transcriptase family.</text>
</comment>
<evidence type="ECO:0000313" key="4">
    <source>
        <dbReference type="Proteomes" id="UP000239763"/>
    </source>
</evidence>
<sequence>MYRKYGKLITNLLATDQSHYVDQQDDGTYRKKAGVVNSELIKQVLLNQKSIAIYQKNSDLTIKWICFDFDILKSCIDSGLVARGEKELKKTIDVFCNTLEQNEIPFLLEYSGNRGFHVWITFDEALNYRSGFDIQQAILQDVNLNFDSSLIGIDLFPHSATPTGGVGLGVKIPLSKHKKSGCYSYLLPNRKEVEKVQKIDTLSDAMLSENINILENHTSTNRSALEKCLGTFFESYESENVQYNRIKSIKVQRKPFNLQALLDLWSDVKPLKKLAQKIEFGESLTHQERVLIVGLLCNLECKDEPNLSNIILHEIFSKLDNYDEKVTESAVQALKNFNFPIQDKIESTLSCKFDDSLSVEELIKLCIPNFLEYTEANFEFSNKDIEITRAAELNYLFMNDEVQSKIVIEELSSRDNREFLAELEAFINGSNNWGYYKHVRNEEDKTRELVTLNSSTRVMTSCILKQIAYYLDIKSDNNSHGYQINKGFDGGYIFKPWLYLWLKFISNITDAIENEAYKDFYIVKTDISGFYDNISHDRLKRLLLGDGDSAIKYKVESMRNETSNRYKKCLNSIFNMTQEIVGGSKGLPQGPAYARFFAELYLSEIDISFKNKLSNSDILLYERYVDDIFFVTKSKDEADNLLNEISNNLGLLNLTLNSDKTVVSKISSFHNKFDKYRSQSKYAVDQVSKTFVTSSEKQKNNAINEFVTLVQSDSCQDDLSFIFSHLDGVPELNAIKTEQILPALERAIGRGSLFKNLFNFLFELNDGWEVIYTIDKFDTLQSEVLTSCIINAIETNKDNRETLKIIIEAVEPKLTYSRIVCEHIAYLITSFSINVEITKIEPEHYISALTSISDYSKVNAVDELIAHLDIYINDIKSFKNVIKVIYIFCFNDNEVDLSKIASLFFAKMSVEEKYNTFSLSDIDVSTLDPITTKKFYYLLCLFSVSKSILSTDLIESMWKYCVFLFNSLSNYNGNFFAPNWLEKLDKVEIDNATANWVISSIVDGNLFRGLPDDKKIFEQYHNALLVYLSIDNRNWNKDTITSKLNELKTKSTFYDWLIENEGVSIFPKNNKKWFERNIIENGTTTLRKGNEILIRKPSSLFTSNKKDLEHSNGFSEIIVEYNREKLTTFRRYIDDIDIRARFKLLTIFLKNIQDGQNIPSVFCPERVITPDAVSVFSKEFCYHSKIISHDEVGNVSSYENSVDSFINSFLSYISESDPITKKLKEKYINNLDMDIDKVQFLIKFYSQITNESCDNSDFFFDIAMATSLYIYLSNLDSITRLERFSKQYSIFHNEVNNQDIFIVEDDMKIDDSNLHSVLFCIQNSLSKINKNLLVTIPFHLHEDILTYIKIIKEQISSSHLEKDNITLKDFKISQVNAFLTSRTVRIDNQSYAFNDVLIVNPKLKEVVSFEMKHLALINGSEHIYSYQNGETVYIISLANCLSVMYSTLRERYNILIENQKLKYSYPIITLSASDITSLNGFDDASVVVKHHNGISISEAENLLTKWLHHLPQKFHQPLITLISSHECMLESEIQKFIHKVKELDTPNSNLFLIKEVADYNGTHRILYRDKDIGRGVATFTPRSLTSDSKQATLITDLVLTGSQVKRALEFYLKGKGSRPNDNYFEFTEEDHTNLFSIFSKLELLNICTVLYTEQAIIKIQETLQGILGTQIKVNVENGRDIGDNAFFGSTTKINQHEKSIFANLLLDEFALSDLYDHLSHAGTYTKYKDENEVNKMNVVARYQSLPKKSFSFLTCGTKSEEHCKPFNRILELADK</sequence>
<proteinExistence type="inferred from homology"/>
<accession>A0AA45A8Z2</accession>
<dbReference type="EMBL" id="MCSB01000013">
    <property type="protein sequence ID" value="PME29491.1"/>
    <property type="molecule type" value="Genomic_DNA"/>
</dbReference>
<dbReference type="CDD" id="cd00525">
    <property type="entry name" value="AE_Prim_S_like"/>
    <property type="match status" value="1"/>
</dbReference>
<dbReference type="InterPro" id="IPR043502">
    <property type="entry name" value="DNA/RNA_pol_sf"/>
</dbReference>
<keyword evidence="4" id="KW-1185">Reference proteome</keyword>
<dbReference type="SUPFAM" id="SSF56672">
    <property type="entry name" value="DNA/RNA polymerases"/>
    <property type="match status" value="1"/>
</dbReference>
<dbReference type="InterPro" id="IPR000477">
    <property type="entry name" value="RT_dom"/>
</dbReference>
<dbReference type="PANTHER" id="PTHR34047">
    <property type="entry name" value="NUCLEAR INTRON MATURASE 1, MITOCHONDRIAL-RELATED"/>
    <property type="match status" value="1"/>
</dbReference>
<dbReference type="GeneID" id="69649275"/>
<gene>
    <name evidence="3" type="ORF">BCV38_05275</name>
</gene>
<dbReference type="SUPFAM" id="SSF56747">
    <property type="entry name" value="Prim-pol domain"/>
    <property type="match status" value="1"/>
</dbReference>